<sequence>MKRERTTLANEEYDILPLSEKLGIDAHQVNWTVGETSEVAKSLVKTIEKNSDELMDGSARLEELTGVARLLEERAQQVATLCGARLPQVQAGEKQVSEAESLLLQIADDVMEYANAAVKLRELSESITRFVKESRDIARKTNLLALNASIEAARAGAAGRGFAVVAEEIRKLAEKSAQSAQGIQVTAELIKKDIHAVASGAEFSSKQLNSIVKDVRAGKEVLSSTVHTFEEITEFNRELSEATSQHAETTEQMAIIFTSLSEGMHDITERVRDQEKHQQYLRNLSRQMYGHVHTLQKQAVRFKQDNELIFGINPALSPDTIRQMYLPVINALCENLGYQGRILIASDYNALADSLHGNIVDVGWFSPLAYVNASVSGKTIPLATPIVNGHATYKGYIVTNRGSSIGKLTDLRGKRLAYVDPKSASGYAYPRRLLSKAGLDPDRDLGETIFLGTHSRVIDAVLSGEVAAGATYSEAIDDAKHRGLNVEKLLYLAETEPIPKDCIAARPQLDGEIVTKLKQGLLELAQTREGKAALGKNAIQGFIESRDENYNIVREVLLGDRSR</sequence>
<organism evidence="6 7">
    <name type="scientific">Heliobacterium chlorum</name>
    <dbReference type="NCBI Taxonomy" id="2698"/>
    <lineage>
        <taxon>Bacteria</taxon>
        <taxon>Bacillati</taxon>
        <taxon>Bacillota</taxon>
        <taxon>Clostridia</taxon>
        <taxon>Eubacteriales</taxon>
        <taxon>Heliobacteriaceae</taxon>
        <taxon>Heliobacterium</taxon>
    </lineage>
</organism>
<evidence type="ECO:0000256" key="3">
    <source>
        <dbReference type="ARBA" id="ARBA00023224"/>
    </source>
</evidence>
<comment type="caution">
    <text evidence="6">The sequence shown here is derived from an EMBL/GenBank/DDBJ whole genome shotgun (WGS) entry which is preliminary data.</text>
</comment>
<dbReference type="Pfam" id="PF00015">
    <property type="entry name" value="MCPsignal"/>
    <property type="match status" value="1"/>
</dbReference>
<dbReference type="SUPFAM" id="SSF58104">
    <property type="entry name" value="Methyl-accepting chemotaxis protein (MCP) signaling domain"/>
    <property type="match status" value="1"/>
</dbReference>
<dbReference type="RefSeq" id="WP_188041154.1">
    <property type="nucleotide sequence ID" value="NZ_JACVHF010000017.1"/>
</dbReference>
<dbReference type="InterPro" id="IPR005770">
    <property type="entry name" value="PhnD"/>
</dbReference>
<keyword evidence="7" id="KW-1185">Reference proteome</keyword>
<dbReference type="Pfam" id="PF12974">
    <property type="entry name" value="Phosphonate-bd"/>
    <property type="match status" value="1"/>
</dbReference>
<gene>
    <name evidence="6" type="ORF">H1S01_14565</name>
</gene>
<dbReference type="InterPro" id="IPR004089">
    <property type="entry name" value="MCPsignal_dom"/>
</dbReference>
<name>A0ABR7T656_HELCL</name>
<protein>
    <submittedName>
        <fullName evidence="6">Phosphate/phosphite/phosphonate ABC transporter substrate-binding protein</fullName>
    </submittedName>
</protein>
<dbReference type="SUPFAM" id="SSF53850">
    <property type="entry name" value="Periplasmic binding protein-like II"/>
    <property type="match status" value="1"/>
</dbReference>
<evidence type="ECO:0000313" key="6">
    <source>
        <dbReference type="EMBL" id="MBC9785712.1"/>
    </source>
</evidence>
<evidence type="ECO:0000256" key="2">
    <source>
        <dbReference type="ARBA" id="ARBA00022729"/>
    </source>
</evidence>
<accession>A0ABR7T656</accession>
<evidence type="ECO:0000259" key="5">
    <source>
        <dbReference type="PROSITE" id="PS50111"/>
    </source>
</evidence>
<dbReference type="PANTHER" id="PTHR32089">
    <property type="entry name" value="METHYL-ACCEPTING CHEMOTAXIS PROTEIN MCPB"/>
    <property type="match status" value="1"/>
</dbReference>
<dbReference type="NCBIfam" id="TIGR01098">
    <property type="entry name" value="3A0109s03R"/>
    <property type="match status" value="1"/>
</dbReference>
<dbReference type="CDD" id="cd01071">
    <property type="entry name" value="PBP2_PhnD_like"/>
    <property type="match status" value="1"/>
</dbReference>
<dbReference type="EMBL" id="JACVHF010000017">
    <property type="protein sequence ID" value="MBC9785712.1"/>
    <property type="molecule type" value="Genomic_DNA"/>
</dbReference>
<evidence type="ECO:0000256" key="4">
    <source>
        <dbReference type="PROSITE-ProRule" id="PRU00284"/>
    </source>
</evidence>
<keyword evidence="3 4" id="KW-0807">Transducer</keyword>
<dbReference type="SMART" id="SM00283">
    <property type="entry name" value="MA"/>
    <property type="match status" value="1"/>
</dbReference>
<dbReference type="Gene3D" id="3.40.190.10">
    <property type="entry name" value="Periplasmic binding protein-like II"/>
    <property type="match status" value="2"/>
</dbReference>
<dbReference type="Gene3D" id="1.10.287.950">
    <property type="entry name" value="Methyl-accepting chemotaxis protein"/>
    <property type="match status" value="1"/>
</dbReference>
<keyword evidence="2" id="KW-0732">Signal</keyword>
<evidence type="ECO:0000256" key="1">
    <source>
        <dbReference type="ARBA" id="ARBA00007162"/>
    </source>
</evidence>
<comment type="similarity">
    <text evidence="1">Belongs to the phosphate/phosphite/phosphonate binding protein family.</text>
</comment>
<reference evidence="6 7" key="1">
    <citation type="submission" date="2020-07" db="EMBL/GenBank/DDBJ databases">
        <title>Draft whole-genome sequence of Heliobacterium chlorum DSM 3682, type strain.</title>
        <authorList>
            <person name="Kyndt J.A."/>
            <person name="Meyer T.E."/>
            <person name="Imhoff J.F."/>
        </authorList>
    </citation>
    <scope>NUCLEOTIDE SEQUENCE [LARGE SCALE GENOMIC DNA]</scope>
    <source>
        <strain evidence="6 7">DSM 3682</strain>
    </source>
</reference>
<dbReference type="PROSITE" id="PS50111">
    <property type="entry name" value="CHEMOTAXIS_TRANSDUC_2"/>
    <property type="match status" value="1"/>
</dbReference>
<feature type="domain" description="Methyl-accepting transducer" evidence="5">
    <location>
        <begin position="25"/>
        <end position="261"/>
    </location>
</feature>
<dbReference type="Proteomes" id="UP000617402">
    <property type="component" value="Unassembled WGS sequence"/>
</dbReference>
<dbReference type="PANTHER" id="PTHR32089:SF112">
    <property type="entry name" value="LYSOZYME-LIKE PROTEIN-RELATED"/>
    <property type="match status" value="1"/>
</dbReference>
<evidence type="ECO:0000313" key="7">
    <source>
        <dbReference type="Proteomes" id="UP000617402"/>
    </source>
</evidence>
<proteinExistence type="inferred from homology"/>